<organism evidence="1 2">
    <name type="scientific">Clostridium pasteurianum BC1</name>
    <dbReference type="NCBI Taxonomy" id="86416"/>
    <lineage>
        <taxon>Bacteria</taxon>
        <taxon>Bacillati</taxon>
        <taxon>Bacillota</taxon>
        <taxon>Clostridia</taxon>
        <taxon>Eubacteriales</taxon>
        <taxon>Clostridiaceae</taxon>
        <taxon>Clostridium</taxon>
    </lineage>
</organism>
<dbReference type="HOGENOM" id="CLU_162600_1_0_9"/>
<dbReference type="eggNOG" id="ENOG5032Y8Y">
    <property type="taxonomic scope" value="Bacteria"/>
</dbReference>
<accession>R4JZ49</accession>
<keyword evidence="2" id="KW-1185">Reference proteome</keyword>
<dbReference type="KEGG" id="cpas:Clopa_1096"/>
<evidence type="ECO:0000313" key="1">
    <source>
        <dbReference type="EMBL" id="AGK96097.1"/>
    </source>
</evidence>
<dbReference type="STRING" id="86416.Clopa_1096"/>
<dbReference type="OrthoDB" id="4774735at2"/>
<dbReference type="PATRIC" id="fig|86416.3.peg.1094"/>
<gene>
    <name evidence="1" type="ORF">Clopa_1096</name>
</gene>
<dbReference type="EMBL" id="CP003261">
    <property type="protein sequence ID" value="AGK96097.1"/>
    <property type="molecule type" value="Genomic_DNA"/>
</dbReference>
<dbReference type="Proteomes" id="UP000013523">
    <property type="component" value="Chromosome"/>
</dbReference>
<sequence>MNKKGLIVNILPDEVLSKIKNNIDADLIHEEFHEVQDKKYIGTLVFEKYFFRVKNRVALVVIADNFDDNTKVRVISTASSEGIFFNFDWGAGDSFMGEVENILSNNILSEYSN</sequence>
<dbReference type="Pfam" id="PF19524">
    <property type="entry name" value="DUF6054"/>
    <property type="match status" value="1"/>
</dbReference>
<evidence type="ECO:0000313" key="2">
    <source>
        <dbReference type="Proteomes" id="UP000013523"/>
    </source>
</evidence>
<dbReference type="RefSeq" id="WP_015614420.1">
    <property type="nucleotide sequence ID" value="NC_021182.1"/>
</dbReference>
<dbReference type="InterPro" id="IPR046117">
    <property type="entry name" value="DUF6054"/>
</dbReference>
<protein>
    <submittedName>
        <fullName evidence="1">Uncharacterized protein</fullName>
    </submittedName>
</protein>
<proteinExistence type="predicted"/>
<name>R4JZ49_CLOPA</name>
<dbReference type="AlphaFoldDB" id="R4JZ49"/>
<reference evidence="1 2" key="1">
    <citation type="submission" date="2012-01" db="EMBL/GenBank/DDBJ databases">
        <title>Complete sequence of chromosome of Clostridium pasteurianum BC1.</title>
        <authorList>
            <consortium name="US DOE Joint Genome Institute"/>
            <person name="Lucas S."/>
            <person name="Han J."/>
            <person name="Lapidus A."/>
            <person name="Cheng J.-F."/>
            <person name="Goodwin L."/>
            <person name="Pitluck S."/>
            <person name="Peters L."/>
            <person name="Mikhailova N."/>
            <person name="Teshima H."/>
            <person name="Detter J.C."/>
            <person name="Han C."/>
            <person name="Tapia R."/>
            <person name="Land M."/>
            <person name="Hauser L."/>
            <person name="Kyrpides N."/>
            <person name="Ivanova N."/>
            <person name="Pagani I."/>
            <person name="Dunn J."/>
            <person name="Taghavi S."/>
            <person name="Francis A."/>
            <person name="van der Lelie D."/>
            <person name="Woyke T."/>
        </authorList>
    </citation>
    <scope>NUCLEOTIDE SEQUENCE [LARGE SCALE GENOMIC DNA]</scope>
    <source>
        <strain evidence="1 2">BC1</strain>
    </source>
</reference>